<name>Q7Z948_9AGAR</name>
<dbReference type="InterPro" id="IPR001000">
    <property type="entry name" value="GH10_dom"/>
</dbReference>
<accession>Q7Z948</accession>
<keyword evidence="4 7" id="KW-0119">Carbohydrate metabolism</keyword>
<dbReference type="GO" id="GO:0045493">
    <property type="term" value="P:xylan catabolic process"/>
    <property type="evidence" value="ECO:0007669"/>
    <property type="project" value="UniProtKB-KW"/>
</dbReference>
<dbReference type="EC" id="3.2.1.8" evidence="7"/>
<protein>
    <recommendedName>
        <fullName evidence="7">Beta-xylanase</fullName>
        <ecNumber evidence="7">3.2.1.8</ecNumber>
    </recommendedName>
</protein>
<dbReference type="PANTHER" id="PTHR31490:SF76">
    <property type="entry name" value="ENDO-1,4-BETA-XYLANASE C"/>
    <property type="match status" value="1"/>
</dbReference>
<keyword evidence="2 8" id="KW-0732">Signal</keyword>
<evidence type="ECO:0000259" key="9">
    <source>
        <dbReference type="PROSITE" id="PS51164"/>
    </source>
</evidence>
<dbReference type="PROSITE" id="PS51164">
    <property type="entry name" value="CBM1_2"/>
    <property type="match status" value="1"/>
</dbReference>
<dbReference type="SMR" id="Q7Z948"/>
<feature type="domain" description="GH10" evidence="10">
    <location>
        <begin position="93"/>
        <end position="365"/>
    </location>
</feature>
<dbReference type="SMART" id="SM00633">
    <property type="entry name" value="Glyco_10"/>
    <property type="match status" value="1"/>
</dbReference>
<evidence type="ECO:0000256" key="8">
    <source>
        <dbReference type="SAM" id="SignalP"/>
    </source>
</evidence>
<proteinExistence type="evidence at transcript level"/>
<dbReference type="SUPFAM" id="SSF57180">
    <property type="entry name" value="Cellulose-binding domain"/>
    <property type="match status" value="1"/>
</dbReference>
<evidence type="ECO:0000259" key="10">
    <source>
        <dbReference type="PROSITE" id="PS51760"/>
    </source>
</evidence>
<comment type="catalytic activity">
    <reaction evidence="7">
        <text>Endohydrolysis of (1-&gt;4)-beta-D-xylosidic linkages in xylans.</text>
        <dbReference type="EC" id="3.2.1.8"/>
    </reaction>
</comment>
<dbReference type="GO" id="GO:0005576">
    <property type="term" value="C:extracellular region"/>
    <property type="evidence" value="ECO:0007669"/>
    <property type="project" value="InterPro"/>
</dbReference>
<dbReference type="Pfam" id="PF00331">
    <property type="entry name" value="Glyco_hydro_10"/>
    <property type="match status" value="1"/>
</dbReference>
<dbReference type="CAZy" id="GH10">
    <property type="family name" value="Glycoside Hydrolase Family 10"/>
</dbReference>
<keyword evidence="3 7" id="KW-0378">Hydrolase</keyword>
<organism evidence="11">
    <name type="scientific">Volvariella volvacea</name>
    <dbReference type="NCBI Taxonomy" id="36659"/>
    <lineage>
        <taxon>Eukaryota</taxon>
        <taxon>Fungi</taxon>
        <taxon>Dikarya</taxon>
        <taxon>Basidiomycota</taxon>
        <taxon>Agaricomycotina</taxon>
        <taxon>Agaricomycetes</taxon>
        <taxon>Agaricomycetidae</taxon>
        <taxon>Agaricales</taxon>
        <taxon>Pluteineae</taxon>
        <taxon>Pluteaceae</taxon>
        <taxon>Volvariella</taxon>
    </lineage>
</organism>
<dbReference type="PANTHER" id="PTHR31490">
    <property type="entry name" value="GLYCOSYL HYDROLASE"/>
    <property type="match status" value="1"/>
</dbReference>
<dbReference type="SUPFAM" id="SSF51445">
    <property type="entry name" value="(Trans)glycosidases"/>
    <property type="match status" value="1"/>
</dbReference>
<feature type="chain" id="PRO_5004295279" description="Beta-xylanase" evidence="8">
    <location>
        <begin position="20"/>
        <end position="367"/>
    </location>
</feature>
<dbReference type="PRINTS" id="PR00134">
    <property type="entry name" value="GLHYDRLASE10"/>
</dbReference>
<feature type="signal peptide" evidence="8">
    <location>
        <begin position="1"/>
        <end position="19"/>
    </location>
</feature>
<evidence type="ECO:0000256" key="3">
    <source>
        <dbReference type="ARBA" id="ARBA00022801"/>
    </source>
</evidence>
<sequence length="367" mass="39047">MFSIAILVPLALVAPLVSAVVEWGQCGGIGYSGPTECDSGLTCVHINDYYSQCQRSGTSTPSSTIIINPTPTIPAGSLDAKFKARGKKFWGAFADPNTLNLSRSTFGAVTPEYSMKWDAIEPSRGQFNYGNADTLVNWAISNGKLICGYTLVWHSQIPSWVSNIGDSAILTSVIQSHISNVAGRYRGKLYSWIVVNEAFNEDGSLRSSVFSRVLGENFITVAFVAARSADPTAKLYINDYNLDSNNAKVRGLVALVNRINSNHTLIDGIGTQIHLGAGGGSSVRATFTALAASSVAEIAITELDIAGCATSDYLAVLNACLNTPKCVSITSFITDSNSWRPPTNGSCLFDANFQPKPLLNAILAALS</sequence>
<evidence type="ECO:0000256" key="1">
    <source>
        <dbReference type="ARBA" id="ARBA00007495"/>
    </source>
</evidence>
<dbReference type="Gene3D" id="3.20.20.80">
    <property type="entry name" value="Glycosidases"/>
    <property type="match status" value="1"/>
</dbReference>
<dbReference type="GO" id="GO:0030248">
    <property type="term" value="F:cellulose binding"/>
    <property type="evidence" value="ECO:0007669"/>
    <property type="project" value="InterPro"/>
</dbReference>
<dbReference type="CAZy" id="CBM1">
    <property type="family name" value="Carbohydrate-Binding Module Family 1"/>
</dbReference>
<keyword evidence="6 7" id="KW-0624">Polysaccharide degradation</keyword>
<evidence type="ECO:0000256" key="7">
    <source>
        <dbReference type="RuleBase" id="RU361174"/>
    </source>
</evidence>
<keyword evidence="5 7" id="KW-0326">Glycosidase</keyword>
<dbReference type="InterPro" id="IPR035971">
    <property type="entry name" value="CBD_sf"/>
</dbReference>
<evidence type="ECO:0000256" key="2">
    <source>
        <dbReference type="ARBA" id="ARBA00022729"/>
    </source>
</evidence>
<dbReference type="EMBL" id="AY316307">
    <property type="protein sequence ID" value="AAP81158.1"/>
    <property type="molecule type" value="mRNA"/>
</dbReference>
<evidence type="ECO:0000256" key="5">
    <source>
        <dbReference type="ARBA" id="ARBA00023295"/>
    </source>
</evidence>
<dbReference type="Pfam" id="PF00734">
    <property type="entry name" value="CBM_1"/>
    <property type="match status" value="1"/>
</dbReference>
<dbReference type="InterPro" id="IPR044846">
    <property type="entry name" value="GH10"/>
</dbReference>
<dbReference type="PROSITE" id="PS51760">
    <property type="entry name" value="GH10_2"/>
    <property type="match status" value="1"/>
</dbReference>
<evidence type="ECO:0000256" key="4">
    <source>
        <dbReference type="ARBA" id="ARBA00023277"/>
    </source>
</evidence>
<dbReference type="InterPro" id="IPR017853">
    <property type="entry name" value="GH"/>
</dbReference>
<dbReference type="AlphaFoldDB" id="Q7Z948"/>
<comment type="similarity">
    <text evidence="1 7">Belongs to the glycosyl hydrolase 10 (cellulase F) family.</text>
</comment>
<dbReference type="PROSITE" id="PS00562">
    <property type="entry name" value="CBM1_1"/>
    <property type="match status" value="1"/>
</dbReference>
<evidence type="ECO:0000256" key="6">
    <source>
        <dbReference type="ARBA" id="ARBA00023326"/>
    </source>
</evidence>
<dbReference type="GO" id="GO:0031176">
    <property type="term" value="F:endo-1,4-beta-xylanase activity"/>
    <property type="evidence" value="ECO:0007669"/>
    <property type="project" value="UniProtKB-EC"/>
</dbReference>
<evidence type="ECO:0000313" key="11">
    <source>
        <dbReference type="EMBL" id="AAP81158.1"/>
    </source>
</evidence>
<reference evidence="11" key="1">
    <citation type="submission" date="2003-06" db="EMBL/GenBank/DDBJ databases">
        <title>Molecular cloning of a modular xylanase from Volvariella volvacea containing a cellulose binding domain.</title>
        <authorList>
            <person name="Ding S."/>
            <person name="Buswell J.A."/>
            <person name="Ge W."/>
        </authorList>
    </citation>
    <scope>NUCLEOTIDE SEQUENCE</scope>
</reference>
<feature type="domain" description="CBM1" evidence="9">
    <location>
        <begin position="18"/>
        <end position="54"/>
    </location>
</feature>
<dbReference type="InterPro" id="IPR000254">
    <property type="entry name" value="CBD"/>
</dbReference>
<dbReference type="SMART" id="SM00236">
    <property type="entry name" value="fCBD"/>
    <property type="match status" value="1"/>
</dbReference>
<keyword evidence="11" id="KW-0858">Xylan degradation</keyword>